<evidence type="ECO:0000313" key="2">
    <source>
        <dbReference type="WBParaSite" id="ES5_v2.g20940.t1"/>
    </source>
</evidence>
<sequence length="47" mass="5262">MADIDSDQLANLTAEIHALQEKINQVEADFAENNNAFFMCSMALIIF</sequence>
<protein>
    <submittedName>
        <fullName evidence="2">Uncharacterized protein</fullName>
    </submittedName>
</protein>
<dbReference type="WBParaSite" id="ES5_v2.g20940.t1">
    <property type="protein sequence ID" value="ES5_v2.g20940.t1"/>
    <property type="gene ID" value="ES5_v2.g20940"/>
</dbReference>
<organism evidence="1 2">
    <name type="scientific">Panagrolaimus sp. ES5</name>
    <dbReference type="NCBI Taxonomy" id="591445"/>
    <lineage>
        <taxon>Eukaryota</taxon>
        <taxon>Metazoa</taxon>
        <taxon>Ecdysozoa</taxon>
        <taxon>Nematoda</taxon>
        <taxon>Chromadorea</taxon>
        <taxon>Rhabditida</taxon>
        <taxon>Tylenchina</taxon>
        <taxon>Panagrolaimomorpha</taxon>
        <taxon>Panagrolaimoidea</taxon>
        <taxon>Panagrolaimidae</taxon>
        <taxon>Panagrolaimus</taxon>
    </lineage>
</organism>
<accession>A0AC34FVC5</accession>
<reference evidence="2" key="1">
    <citation type="submission" date="2022-11" db="UniProtKB">
        <authorList>
            <consortium name="WormBaseParasite"/>
        </authorList>
    </citation>
    <scope>IDENTIFICATION</scope>
</reference>
<name>A0AC34FVC5_9BILA</name>
<proteinExistence type="predicted"/>
<dbReference type="Proteomes" id="UP000887579">
    <property type="component" value="Unplaced"/>
</dbReference>
<evidence type="ECO:0000313" key="1">
    <source>
        <dbReference type="Proteomes" id="UP000887579"/>
    </source>
</evidence>